<dbReference type="PROSITE" id="PS50893">
    <property type="entry name" value="ABC_TRANSPORTER_2"/>
    <property type="match status" value="2"/>
</dbReference>
<evidence type="ECO:0000256" key="8">
    <source>
        <dbReference type="ARBA" id="ARBA00022967"/>
    </source>
</evidence>
<dbReference type="Gene3D" id="3.40.50.300">
    <property type="entry name" value="P-loop containing nucleotide triphosphate hydrolases"/>
    <property type="match status" value="2"/>
</dbReference>
<organism evidence="11 12">
    <name type="scientific">Segnochrobactrum spirostomi</name>
    <dbReference type="NCBI Taxonomy" id="2608987"/>
    <lineage>
        <taxon>Bacteria</taxon>
        <taxon>Pseudomonadati</taxon>
        <taxon>Pseudomonadota</taxon>
        <taxon>Alphaproteobacteria</taxon>
        <taxon>Hyphomicrobiales</taxon>
        <taxon>Segnochrobactraceae</taxon>
        <taxon>Segnochrobactrum</taxon>
    </lineage>
</organism>
<keyword evidence="4" id="KW-0762">Sugar transport</keyword>
<reference evidence="11 12" key="1">
    <citation type="submission" date="2019-09" db="EMBL/GenBank/DDBJ databases">
        <title>Segnochrobactrum spirostomi gen. nov., sp. nov., isolated from the ciliate Spirostomum cf. yagiui and description of a novel family, Segnochrobactraceae fam. nov. within the order Rhizobiales of the class Alphaproteobacteria.</title>
        <authorList>
            <person name="Akter S."/>
            <person name="Shazib S.U.A."/>
            <person name="Shin M.K."/>
        </authorList>
    </citation>
    <scope>NUCLEOTIDE SEQUENCE [LARGE SCALE GENOMIC DNA]</scope>
    <source>
        <strain evidence="11 12">Sp-1</strain>
    </source>
</reference>
<dbReference type="Pfam" id="PF00005">
    <property type="entry name" value="ABC_tran"/>
    <property type="match status" value="2"/>
</dbReference>
<dbReference type="AlphaFoldDB" id="A0A6A7Y9Q4"/>
<evidence type="ECO:0000259" key="10">
    <source>
        <dbReference type="PROSITE" id="PS50893"/>
    </source>
</evidence>
<dbReference type="InterPro" id="IPR017871">
    <property type="entry name" value="ABC_transporter-like_CS"/>
</dbReference>
<gene>
    <name evidence="11" type="ORF">F0357_16365</name>
</gene>
<evidence type="ECO:0000256" key="2">
    <source>
        <dbReference type="ARBA" id="ARBA00022448"/>
    </source>
</evidence>
<evidence type="ECO:0000256" key="4">
    <source>
        <dbReference type="ARBA" id="ARBA00022597"/>
    </source>
</evidence>
<dbReference type="PANTHER" id="PTHR43790:SF3">
    <property type="entry name" value="D-ALLOSE IMPORT ATP-BINDING PROTEIN ALSA-RELATED"/>
    <property type="match status" value="1"/>
</dbReference>
<dbReference type="InterPro" id="IPR003593">
    <property type="entry name" value="AAA+_ATPase"/>
</dbReference>
<dbReference type="SMART" id="SM00382">
    <property type="entry name" value="AAA"/>
    <property type="match status" value="2"/>
</dbReference>
<dbReference type="CDD" id="cd03215">
    <property type="entry name" value="ABC_Carb_Monos_II"/>
    <property type="match status" value="1"/>
</dbReference>
<dbReference type="RefSeq" id="WP_153484448.1">
    <property type="nucleotide sequence ID" value="NZ_VWNA01000001.1"/>
</dbReference>
<evidence type="ECO:0000256" key="7">
    <source>
        <dbReference type="ARBA" id="ARBA00022840"/>
    </source>
</evidence>
<keyword evidence="12" id="KW-1185">Reference proteome</keyword>
<comment type="caution">
    <text evidence="11">The sequence shown here is derived from an EMBL/GenBank/DDBJ whole genome shotgun (WGS) entry which is preliminary data.</text>
</comment>
<dbReference type="InterPro" id="IPR003439">
    <property type="entry name" value="ABC_transporter-like_ATP-bd"/>
</dbReference>
<sequence length="493" mass="53816">MTVPILELRKVDKRFTGTYALKQIDLAFQEGEIHAIVGENGAGKSTMIKILTGAHVRSSGTILWKGEVVPLDDPHDAIALGINAVHQEVVLCPHLSVAANMFLGDERTRFTLLKDREMVVEAQRVLDGLGFSLPAAATLSDLTIGQQQLVATARAAMRGTRFLIFDEPTAYLTRQETDQLFRLIRRLNGEGVTIVYISHRMEEIFELADRVSVLRDGALVSTRIVAETREPDLIRDMVARSIEEVHYKEPIELGSPLLEVKHLSGPGFNDVSLTVHAGEVVGLYGLVGAGRSEFAQCLFGRTRRSAGEVIFKGEPIHPRTVGEAIDKGLALVPESRRDQGLCLNLGVGFNLNLSIFERLSPLGLVDTGAERRAAARQIADMRILTASQRAPAATLSGGNQQKIVIGKWLNHGADLFIFDEPTVGVDVGTKVEIYKLFAALLKRGAGIILISSYLPEVHDLSDRLHVFRAGRAVAEHPSRAVEAETILKEAIGV</sequence>
<evidence type="ECO:0000313" key="11">
    <source>
        <dbReference type="EMBL" id="MQT14189.1"/>
    </source>
</evidence>
<dbReference type="PANTHER" id="PTHR43790">
    <property type="entry name" value="CARBOHYDRATE TRANSPORT ATP-BINDING PROTEIN MG119-RELATED"/>
    <property type="match status" value="1"/>
</dbReference>
<dbReference type="Proteomes" id="UP000332515">
    <property type="component" value="Unassembled WGS sequence"/>
</dbReference>
<name>A0A6A7Y9Q4_9HYPH</name>
<keyword evidence="3" id="KW-1003">Cell membrane</keyword>
<feature type="domain" description="ABC transporter" evidence="10">
    <location>
        <begin position="6"/>
        <end position="241"/>
    </location>
</feature>
<accession>A0A6A7Y9Q4</accession>
<proteinExistence type="inferred from homology"/>
<dbReference type="EMBL" id="VWNA01000001">
    <property type="protein sequence ID" value="MQT14189.1"/>
    <property type="molecule type" value="Genomic_DNA"/>
</dbReference>
<dbReference type="SUPFAM" id="SSF52540">
    <property type="entry name" value="P-loop containing nucleoside triphosphate hydrolases"/>
    <property type="match status" value="2"/>
</dbReference>
<dbReference type="PROSITE" id="PS00211">
    <property type="entry name" value="ABC_TRANSPORTER_1"/>
    <property type="match status" value="1"/>
</dbReference>
<evidence type="ECO:0000256" key="1">
    <source>
        <dbReference type="ARBA" id="ARBA00005417"/>
    </source>
</evidence>
<evidence type="ECO:0000256" key="5">
    <source>
        <dbReference type="ARBA" id="ARBA00022737"/>
    </source>
</evidence>
<evidence type="ECO:0000256" key="9">
    <source>
        <dbReference type="ARBA" id="ARBA00023136"/>
    </source>
</evidence>
<evidence type="ECO:0000313" key="12">
    <source>
        <dbReference type="Proteomes" id="UP000332515"/>
    </source>
</evidence>
<evidence type="ECO:0000256" key="3">
    <source>
        <dbReference type="ARBA" id="ARBA00022475"/>
    </source>
</evidence>
<dbReference type="InterPro" id="IPR027417">
    <property type="entry name" value="P-loop_NTPase"/>
</dbReference>
<dbReference type="GO" id="GO:0005524">
    <property type="term" value="F:ATP binding"/>
    <property type="evidence" value="ECO:0007669"/>
    <property type="project" value="UniProtKB-KW"/>
</dbReference>
<keyword evidence="2" id="KW-0813">Transport</keyword>
<feature type="domain" description="ABC transporter" evidence="10">
    <location>
        <begin position="245"/>
        <end position="493"/>
    </location>
</feature>
<keyword evidence="9" id="KW-0472">Membrane</keyword>
<keyword evidence="6" id="KW-0547">Nucleotide-binding</keyword>
<keyword evidence="5" id="KW-0677">Repeat</keyword>
<evidence type="ECO:0000256" key="6">
    <source>
        <dbReference type="ARBA" id="ARBA00022741"/>
    </source>
</evidence>
<dbReference type="CDD" id="cd03216">
    <property type="entry name" value="ABC_Carb_Monos_I"/>
    <property type="match status" value="1"/>
</dbReference>
<dbReference type="GO" id="GO:0016887">
    <property type="term" value="F:ATP hydrolysis activity"/>
    <property type="evidence" value="ECO:0007669"/>
    <property type="project" value="InterPro"/>
</dbReference>
<keyword evidence="7 11" id="KW-0067">ATP-binding</keyword>
<dbReference type="InterPro" id="IPR050107">
    <property type="entry name" value="ABC_carbohydrate_import_ATPase"/>
</dbReference>
<protein>
    <submittedName>
        <fullName evidence="11">Sugar ABC transporter ATP-binding protein</fullName>
    </submittedName>
</protein>
<comment type="similarity">
    <text evidence="1">Belongs to the ABC transporter superfamily.</text>
</comment>
<keyword evidence="8" id="KW-1278">Translocase</keyword>